<feature type="transmembrane region" description="Helical" evidence="7">
    <location>
        <begin position="278"/>
        <end position="298"/>
    </location>
</feature>
<feature type="transmembrane region" description="Helical" evidence="7">
    <location>
        <begin position="138"/>
        <end position="160"/>
    </location>
</feature>
<dbReference type="CDD" id="cd06173">
    <property type="entry name" value="MFS_MefA_like"/>
    <property type="match status" value="1"/>
</dbReference>
<evidence type="ECO:0000256" key="3">
    <source>
        <dbReference type="ARBA" id="ARBA00022475"/>
    </source>
</evidence>
<feature type="transmembrane region" description="Helical" evidence="7">
    <location>
        <begin position="166"/>
        <end position="185"/>
    </location>
</feature>
<dbReference type="OrthoDB" id="3332648at2"/>
<feature type="transmembrane region" description="Helical" evidence="7">
    <location>
        <begin position="339"/>
        <end position="361"/>
    </location>
</feature>
<dbReference type="EMBL" id="APVG01000010">
    <property type="protein sequence ID" value="ENY72857.1"/>
    <property type="molecule type" value="Genomic_DNA"/>
</dbReference>
<dbReference type="PANTHER" id="PTHR23513">
    <property type="entry name" value="INTEGRAL MEMBRANE EFFLUX PROTEIN-RELATED"/>
    <property type="match status" value="1"/>
</dbReference>
<evidence type="ECO:0000256" key="2">
    <source>
        <dbReference type="ARBA" id="ARBA00022448"/>
    </source>
</evidence>
<protein>
    <submittedName>
        <fullName evidence="8">Major facilitator transporter</fullName>
    </submittedName>
</protein>
<sequence length="400" mass="42887">MHSMRFTLFLGSRALSNLGDQLLQFAVPLIVYRTTGNLSLSGLAFFCEWLPRLVSLPLAGVLADRIGGRRVYVMADTLRALACLGTAWAMVSWAEAGIAPLVLMMSLCAFCYAQAFIALETTLPLMVSQAEMPKAQSWLQLINNGASVLGPALAAGLLLWLAPNELLWGAALVFALSALGVFGLGRGQTLPQGPRRSVRQELRTGMASLLVHPILLRLVLLAMMVNLVVGLIMATAAPMTLGHFGQGDQIFASVQMAMGLISIGAFALMPWLLRRTSVYGIGQFAFLAVLGGGLLMGLANSFPLYLLGCALSYGLCGLFNVFIRTERLHWIAPEQRGRVISLMVLLNQLSLPLAGLIVTLLGDRVPVQTLMLVAVTGCTLIYLRLRGPLAGEARTAQPQG</sequence>
<dbReference type="SUPFAM" id="SSF103473">
    <property type="entry name" value="MFS general substrate transporter"/>
    <property type="match status" value="1"/>
</dbReference>
<evidence type="ECO:0000256" key="1">
    <source>
        <dbReference type="ARBA" id="ARBA00004651"/>
    </source>
</evidence>
<dbReference type="GO" id="GO:0005886">
    <property type="term" value="C:plasma membrane"/>
    <property type="evidence" value="ECO:0007669"/>
    <property type="project" value="UniProtKB-SubCell"/>
</dbReference>
<dbReference type="AlphaFoldDB" id="N9VC88"/>
<feature type="transmembrane region" description="Helical" evidence="7">
    <location>
        <begin position="304"/>
        <end position="323"/>
    </location>
</feature>
<dbReference type="Proteomes" id="UP000023775">
    <property type="component" value="Unassembled WGS sequence"/>
</dbReference>
<dbReference type="GO" id="GO:0022857">
    <property type="term" value="F:transmembrane transporter activity"/>
    <property type="evidence" value="ECO:0007669"/>
    <property type="project" value="InterPro"/>
</dbReference>
<comment type="caution">
    <text evidence="8">The sequence shown here is derived from an EMBL/GenBank/DDBJ whole genome shotgun (WGS) entry which is preliminary data.</text>
</comment>
<evidence type="ECO:0000256" key="4">
    <source>
        <dbReference type="ARBA" id="ARBA00022692"/>
    </source>
</evidence>
<dbReference type="eggNOG" id="COG2211">
    <property type="taxonomic scope" value="Bacteria"/>
</dbReference>
<evidence type="ECO:0000256" key="5">
    <source>
        <dbReference type="ARBA" id="ARBA00022989"/>
    </source>
</evidence>
<dbReference type="PANTHER" id="PTHR23513:SF9">
    <property type="entry name" value="ENTEROBACTIN EXPORTER ENTS"/>
    <property type="match status" value="1"/>
</dbReference>
<feature type="transmembrane region" description="Helical" evidence="7">
    <location>
        <begin position="97"/>
        <end position="117"/>
    </location>
</feature>
<name>N9VC88_9GAMM</name>
<evidence type="ECO:0000313" key="9">
    <source>
        <dbReference type="Proteomes" id="UP000023775"/>
    </source>
</evidence>
<dbReference type="RefSeq" id="WP_005349605.1">
    <property type="nucleotide sequence ID" value="NZ_APVG01000010.1"/>
</dbReference>
<evidence type="ECO:0000256" key="7">
    <source>
        <dbReference type="SAM" id="Phobius"/>
    </source>
</evidence>
<proteinExistence type="predicted"/>
<feature type="transmembrane region" description="Helical" evidence="7">
    <location>
        <begin position="367"/>
        <end position="385"/>
    </location>
</feature>
<feature type="transmembrane region" description="Helical" evidence="7">
    <location>
        <begin position="249"/>
        <end position="271"/>
    </location>
</feature>
<organism evidence="8 9">
    <name type="scientific">Aeromonas diversa CDC 2478-85</name>
    <dbReference type="NCBI Taxonomy" id="1268237"/>
    <lineage>
        <taxon>Bacteria</taxon>
        <taxon>Pseudomonadati</taxon>
        <taxon>Pseudomonadota</taxon>
        <taxon>Gammaproteobacteria</taxon>
        <taxon>Aeromonadales</taxon>
        <taxon>Aeromonadaceae</taxon>
        <taxon>Aeromonas</taxon>
    </lineage>
</organism>
<accession>N9VC88</accession>
<gene>
    <name evidence="8" type="ORF">G114_05505</name>
</gene>
<keyword evidence="6 7" id="KW-0472">Membrane</keyword>
<dbReference type="Pfam" id="PF07690">
    <property type="entry name" value="MFS_1"/>
    <property type="match status" value="1"/>
</dbReference>
<dbReference type="Gene3D" id="1.20.1250.20">
    <property type="entry name" value="MFS general substrate transporter like domains"/>
    <property type="match status" value="1"/>
</dbReference>
<comment type="subcellular location">
    <subcellularLocation>
        <location evidence="1">Cell membrane</location>
        <topology evidence="1">Multi-pass membrane protein</topology>
    </subcellularLocation>
</comment>
<keyword evidence="2" id="KW-0813">Transport</keyword>
<evidence type="ECO:0000313" key="8">
    <source>
        <dbReference type="EMBL" id="ENY72857.1"/>
    </source>
</evidence>
<evidence type="ECO:0000256" key="6">
    <source>
        <dbReference type="ARBA" id="ARBA00023136"/>
    </source>
</evidence>
<keyword evidence="5 7" id="KW-1133">Transmembrane helix</keyword>
<dbReference type="InterPro" id="IPR036259">
    <property type="entry name" value="MFS_trans_sf"/>
</dbReference>
<feature type="transmembrane region" description="Helical" evidence="7">
    <location>
        <begin position="206"/>
        <end position="237"/>
    </location>
</feature>
<dbReference type="InterPro" id="IPR011701">
    <property type="entry name" value="MFS"/>
</dbReference>
<dbReference type="PATRIC" id="fig|1268237.3.peg.1084"/>
<keyword evidence="9" id="KW-1185">Reference proteome</keyword>
<reference evidence="8 9" key="1">
    <citation type="journal article" date="2013" name="Genome Announc.">
        <title>Draft Genome Sequence of the Aeromonas diversa Type Strain.</title>
        <authorList>
            <person name="Farfan M."/>
            <person name="Spataro N."/>
            <person name="Sanglas A."/>
            <person name="Albarral V."/>
            <person name="Loren J.G."/>
            <person name="Bosch E."/>
            <person name="Fuste M.C."/>
        </authorList>
    </citation>
    <scope>NUCLEOTIDE SEQUENCE [LARGE SCALE GENOMIC DNA]</scope>
    <source>
        <strain evidence="8 9">2478-85</strain>
    </source>
</reference>
<feature type="transmembrane region" description="Helical" evidence="7">
    <location>
        <begin position="71"/>
        <end position="91"/>
    </location>
</feature>
<keyword evidence="4 7" id="KW-0812">Transmembrane</keyword>
<keyword evidence="3" id="KW-1003">Cell membrane</keyword>